<feature type="domain" description="Tyr recombinase" evidence="6">
    <location>
        <begin position="152"/>
        <end position="362"/>
    </location>
</feature>
<evidence type="ECO:0000256" key="5">
    <source>
        <dbReference type="SAM" id="MobiDB-lite"/>
    </source>
</evidence>
<dbReference type="PROSITE" id="PS51898">
    <property type="entry name" value="TYR_RECOMBINASE"/>
    <property type="match status" value="1"/>
</dbReference>
<dbReference type="InterPro" id="IPR002104">
    <property type="entry name" value="Integrase_catalytic"/>
</dbReference>
<name>A0A941IN86_9ACTN</name>
<comment type="caution">
    <text evidence="7">The sequence shown here is derived from an EMBL/GenBank/DDBJ whole genome shotgun (WGS) entry which is preliminary data.</text>
</comment>
<sequence>MSIAKCGTWEEACEVVLAVPGVPVDAAARRARRELVRSLAVWQGAVRPRPGSDPSVEGWVVAWRAGLCVRPSTAAKYDSHVRLHILPRFGRVRLSQLSRVEIKSWAGVLAESMHGSSVCSILALFSGILAEAVREGLMPFNPALRLRAASDRPDERAVAEPWQLRMLAERMRGAAGLMTVTAAYTGMRWGELAGLHRGSLVLASRRGRQPHGVAPFIRVDPLCGALHEVAGRLELGPPKTGAGARLVHLPPFLAEMLAAHLDQHPYPYVFTGRRGGWWHRSAFRRQVWLPALAGDPEQQDAARRQTLLASMTFHGLRHSHKTWMAELHTSASLQDYRLGHLPRGVQGRYEHHTPGMILRLTDDLEHLWHASAPFPEPATANPPERVPGGAMRQITN</sequence>
<dbReference type="InterPro" id="IPR004107">
    <property type="entry name" value="Integrase_SAM-like_N"/>
</dbReference>
<protein>
    <submittedName>
        <fullName evidence="7">Tyrosine-type recombinase/integrase family protein</fullName>
    </submittedName>
</protein>
<keyword evidence="4" id="KW-0233">DNA recombination</keyword>
<keyword evidence="8" id="KW-1185">Reference proteome</keyword>
<feature type="region of interest" description="Disordered" evidence="5">
    <location>
        <begin position="373"/>
        <end position="396"/>
    </location>
</feature>
<keyword evidence="3" id="KW-0238">DNA-binding</keyword>
<evidence type="ECO:0000256" key="1">
    <source>
        <dbReference type="ARBA" id="ARBA00008857"/>
    </source>
</evidence>
<dbReference type="Gene3D" id="1.10.443.10">
    <property type="entry name" value="Intergrase catalytic core"/>
    <property type="match status" value="1"/>
</dbReference>
<dbReference type="AlphaFoldDB" id="A0A941IN86"/>
<dbReference type="GO" id="GO:0003677">
    <property type="term" value="F:DNA binding"/>
    <property type="evidence" value="ECO:0007669"/>
    <property type="project" value="UniProtKB-KW"/>
</dbReference>
<evidence type="ECO:0000256" key="3">
    <source>
        <dbReference type="ARBA" id="ARBA00023125"/>
    </source>
</evidence>
<evidence type="ECO:0000313" key="8">
    <source>
        <dbReference type="Proteomes" id="UP000675781"/>
    </source>
</evidence>
<dbReference type="Pfam" id="PF14659">
    <property type="entry name" value="Phage_int_SAM_3"/>
    <property type="match status" value="1"/>
</dbReference>
<evidence type="ECO:0000256" key="2">
    <source>
        <dbReference type="ARBA" id="ARBA00022908"/>
    </source>
</evidence>
<dbReference type="GO" id="GO:0015074">
    <property type="term" value="P:DNA integration"/>
    <property type="evidence" value="ECO:0007669"/>
    <property type="project" value="UniProtKB-KW"/>
</dbReference>
<reference evidence="7" key="1">
    <citation type="submission" date="2021-04" db="EMBL/GenBank/DDBJ databases">
        <title>Genome based classification of Actinospica acidithermotolerans sp. nov., an actinobacterium isolated from an Indonesian hot spring.</title>
        <authorList>
            <person name="Kusuma A.B."/>
            <person name="Putra K.E."/>
            <person name="Nafisah S."/>
            <person name="Loh J."/>
            <person name="Nouioui I."/>
            <person name="Goodfellow M."/>
        </authorList>
    </citation>
    <scope>NUCLEOTIDE SEQUENCE</scope>
    <source>
        <strain evidence="7">CSCA 57</strain>
    </source>
</reference>
<dbReference type="Proteomes" id="UP000675781">
    <property type="component" value="Unassembled WGS sequence"/>
</dbReference>
<dbReference type="InterPro" id="IPR050808">
    <property type="entry name" value="Phage_Integrase"/>
</dbReference>
<dbReference type="GO" id="GO:0006310">
    <property type="term" value="P:DNA recombination"/>
    <property type="evidence" value="ECO:0007669"/>
    <property type="project" value="UniProtKB-KW"/>
</dbReference>
<proteinExistence type="inferred from homology"/>
<dbReference type="EMBL" id="JAGSOG010000084">
    <property type="protein sequence ID" value="MBR7835125.1"/>
    <property type="molecule type" value="Genomic_DNA"/>
</dbReference>
<dbReference type="RefSeq" id="WP_212529638.1">
    <property type="nucleotide sequence ID" value="NZ_JAGSOG010000084.1"/>
</dbReference>
<evidence type="ECO:0000259" key="6">
    <source>
        <dbReference type="PROSITE" id="PS51898"/>
    </source>
</evidence>
<dbReference type="Gene3D" id="1.10.150.130">
    <property type="match status" value="1"/>
</dbReference>
<keyword evidence="2" id="KW-0229">DNA integration</keyword>
<dbReference type="SUPFAM" id="SSF56349">
    <property type="entry name" value="DNA breaking-rejoining enzymes"/>
    <property type="match status" value="1"/>
</dbReference>
<gene>
    <name evidence="7" type="ORF">KDL01_17760</name>
</gene>
<evidence type="ECO:0000313" key="7">
    <source>
        <dbReference type="EMBL" id="MBR7835125.1"/>
    </source>
</evidence>
<evidence type="ECO:0000256" key="4">
    <source>
        <dbReference type="ARBA" id="ARBA00023172"/>
    </source>
</evidence>
<dbReference type="PANTHER" id="PTHR30629">
    <property type="entry name" value="PROPHAGE INTEGRASE"/>
    <property type="match status" value="1"/>
</dbReference>
<dbReference type="PANTHER" id="PTHR30629:SF2">
    <property type="entry name" value="PROPHAGE INTEGRASE INTS-RELATED"/>
    <property type="match status" value="1"/>
</dbReference>
<comment type="similarity">
    <text evidence="1">Belongs to the 'phage' integrase family.</text>
</comment>
<dbReference type="InterPro" id="IPR013762">
    <property type="entry name" value="Integrase-like_cat_sf"/>
</dbReference>
<dbReference type="InterPro" id="IPR010998">
    <property type="entry name" value="Integrase_recombinase_N"/>
</dbReference>
<dbReference type="InterPro" id="IPR011010">
    <property type="entry name" value="DNA_brk_join_enz"/>
</dbReference>
<organism evidence="7 8">
    <name type="scientific">Actinospica durhamensis</name>
    <dbReference type="NCBI Taxonomy" id="1508375"/>
    <lineage>
        <taxon>Bacteria</taxon>
        <taxon>Bacillati</taxon>
        <taxon>Actinomycetota</taxon>
        <taxon>Actinomycetes</taxon>
        <taxon>Catenulisporales</taxon>
        <taxon>Actinospicaceae</taxon>
        <taxon>Actinospica</taxon>
    </lineage>
</organism>
<accession>A0A941IN86</accession>